<name>A0A7C8JU03_ORBOL</name>
<feature type="compositionally biased region" description="Acidic residues" evidence="1">
    <location>
        <begin position="346"/>
        <end position="372"/>
    </location>
</feature>
<feature type="compositionally biased region" description="Gly residues" evidence="1">
    <location>
        <begin position="1"/>
        <end position="11"/>
    </location>
</feature>
<dbReference type="InterPro" id="IPR015943">
    <property type="entry name" value="WD40/YVTN_repeat-like_dom_sf"/>
</dbReference>
<proteinExistence type="predicted"/>
<dbReference type="EMBL" id="WIQZ01000013">
    <property type="protein sequence ID" value="KAF3141671.1"/>
    <property type="molecule type" value="Genomic_DNA"/>
</dbReference>
<dbReference type="Pfam" id="PF08728">
    <property type="entry name" value="CRT10"/>
    <property type="match status" value="1"/>
</dbReference>
<feature type="region of interest" description="Disordered" evidence="1">
    <location>
        <begin position="1"/>
        <end position="24"/>
    </location>
</feature>
<feature type="compositionally biased region" description="Polar residues" evidence="1">
    <location>
        <begin position="564"/>
        <end position="576"/>
    </location>
</feature>
<evidence type="ECO:0000313" key="3">
    <source>
        <dbReference type="Proteomes" id="UP000480548"/>
    </source>
</evidence>
<gene>
    <name evidence="2" type="ORF">TWF703_001692</name>
</gene>
<evidence type="ECO:0000313" key="2">
    <source>
        <dbReference type="EMBL" id="KAF3141671.1"/>
    </source>
</evidence>
<reference evidence="2 3" key="1">
    <citation type="submission" date="2019-06" db="EMBL/GenBank/DDBJ databases">
        <authorList>
            <person name="Palmer J.M."/>
        </authorList>
    </citation>
    <scope>NUCLEOTIDE SEQUENCE [LARGE SCALE GENOMIC DNA]</scope>
    <source>
        <strain evidence="2 3">TWF703</strain>
    </source>
</reference>
<dbReference type="Proteomes" id="UP000480548">
    <property type="component" value="Unassembled WGS sequence"/>
</dbReference>
<dbReference type="InterPro" id="IPR014839">
    <property type="entry name" value="Crt10"/>
</dbReference>
<feature type="region of interest" description="Disordered" evidence="1">
    <location>
        <begin position="553"/>
        <end position="577"/>
    </location>
</feature>
<feature type="region of interest" description="Disordered" evidence="1">
    <location>
        <begin position="327"/>
        <end position="372"/>
    </location>
</feature>
<dbReference type="SUPFAM" id="SSF50978">
    <property type="entry name" value="WD40 repeat-like"/>
    <property type="match status" value="1"/>
</dbReference>
<dbReference type="InterPro" id="IPR036322">
    <property type="entry name" value="WD40_repeat_dom_sf"/>
</dbReference>
<sequence length="672" mass="74843">MAAQPGSGGRGYTPWQSTTHKMGQPMLKDSSAYHQVKVELAGRSSVKENDIAKLLQVACSKRYNFLFVAKSSKVKVFVPTYPTQAVSKPLLTLHGPEELPELRTQGYIDCNVPHTINNMIVADLGTEEVLLVANDCGYVTLWYTRHLIQRNGNMDIWFDVHKSAWGISVHKAKRLIAISSNTTMISVYEMGSEAVDSSRPPRGAQYPIVLSANHQNVPCVAFLDDDSGRWLAATDITGSVILYDLLREARTMTEYKGQGWTVTFLRESNFLWVEHEEFMEMIEKAREEAQKEARRGLLSFATRRFDDDSDGDEADDWASDVQMTLYGGGSEDEEYQDGVSDQLSYSDEDEDEDDDDEDDEDEDEEMSDEDPDIEMNFTALEEAILSHDAQNLLDDESLDEDPEDANANEGHGGLEVTEEMQSTAYGPVNRSISLTPDPTLYGPISQRILDLEDDAPWEYPPPSFIIHSKKFDLKLIIPKDPSIPPPFSYESRPVHLNSLITLKNLIPADGITLAARTSNYPLRMNMHAYIPALSLYVIGRQDGRVALVRMIRSRPPPQSEDPAGTSTTEGNTQNGENKGVVHRHFMNLEHIIPKQDTAIPFALVGVCVAPVQGWEDRHVSNGMNQGSGQGKWLYTNGGVGGRWRIFLLYSGGDVICYTVSGGIPAHENGLVF</sequence>
<comment type="caution">
    <text evidence="2">The sequence shown here is derived from an EMBL/GenBank/DDBJ whole genome shotgun (WGS) entry which is preliminary data.</text>
</comment>
<evidence type="ECO:0000256" key="1">
    <source>
        <dbReference type="SAM" id="MobiDB-lite"/>
    </source>
</evidence>
<organism evidence="2 3">
    <name type="scientific">Orbilia oligospora</name>
    <name type="common">Nematode-trapping fungus</name>
    <name type="synonym">Arthrobotrys oligospora</name>
    <dbReference type="NCBI Taxonomy" id="2813651"/>
    <lineage>
        <taxon>Eukaryota</taxon>
        <taxon>Fungi</taxon>
        <taxon>Dikarya</taxon>
        <taxon>Ascomycota</taxon>
        <taxon>Pezizomycotina</taxon>
        <taxon>Orbiliomycetes</taxon>
        <taxon>Orbiliales</taxon>
        <taxon>Orbiliaceae</taxon>
        <taxon>Orbilia</taxon>
    </lineage>
</organism>
<dbReference type="AlphaFoldDB" id="A0A7C8JU03"/>
<protein>
    <submittedName>
        <fullName evidence="2">Uncharacterized protein</fullName>
    </submittedName>
</protein>
<accession>A0A7C8JU03</accession>
<dbReference type="Gene3D" id="2.130.10.10">
    <property type="entry name" value="YVTN repeat-like/Quinoprotein amine dehydrogenase"/>
    <property type="match status" value="1"/>
</dbReference>